<dbReference type="GO" id="GO:0031966">
    <property type="term" value="C:mitochondrial membrane"/>
    <property type="evidence" value="ECO:0007669"/>
    <property type="project" value="UniProtKB-SubCell"/>
</dbReference>
<evidence type="ECO:0000256" key="1">
    <source>
        <dbReference type="ARBA" id="ARBA00004325"/>
    </source>
</evidence>
<evidence type="ECO:0000256" key="5">
    <source>
        <dbReference type="ARBA" id="ARBA00023136"/>
    </source>
</evidence>
<gene>
    <name evidence="9" type="primary">atp8</name>
</gene>
<feature type="domain" description="ATP synthase YMF19-like N-terminal" evidence="8">
    <location>
        <begin position="2"/>
        <end position="72"/>
    </location>
</feature>
<protein>
    <submittedName>
        <fullName evidence="9">ATP synthase F0 subunit 8</fullName>
    </submittedName>
</protein>
<dbReference type="GO" id="GO:0006754">
    <property type="term" value="P:ATP biosynthetic process"/>
    <property type="evidence" value="ECO:0007669"/>
    <property type="project" value="UniProtKB-KW"/>
</dbReference>
<evidence type="ECO:0000256" key="2">
    <source>
        <dbReference type="ARBA" id="ARBA00022692"/>
    </source>
</evidence>
<dbReference type="GeneID" id="37624556"/>
<keyword evidence="3 7" id="KW-1133">Transmembrane helix</keyword>
<dbReference type="RefSeq" id="YP_009511884.1">
    <property type="nucleotide sequence ID" value="NC_039149.1"/>
</dbReference>
<keyword evidence="4 9" id="KW-0496">Mitochondrion</keyword>
<dbReference type="Pfam" id="PF02326">
    <property type="entry name" value="YMF19"/>
    <property type="match status" value="1"/>
</dbReference>
<proteinExistence type="predicted"/>
<evidence type="ECO:0000259" key="8">
    <source>
        <dbReference type="Pfam" id="PF02326"/>
    </source>
</evidence>
<keyword evidence="6" id="KW-0066">ATP synthesis</keyword>
<keyword evidence="2 7" id="KW-0812">Transmembrane</keyword>
<evidence type="ECO:0000256" key="6">
    <source>
        <dbReference type="ARBA" id="ARBA00023310"/>
    </source>
</evidence>
<dbReference type="InterPro" id="IPR003319">
    <property type="entry name" value="YMF19-like_N"/>
</dbReference>
<comment type="subcellular location">
    <subcellularLocation>
        <location evidence="1">Mitochondrion membrane</location>
    </subcellularLocation>
</comment>
<evidence type="ECO:0000256" key="3">
    <source>
        <dbReference type="ARBA" id="ARBA00022989"/>
    </source>
</evidence>
<dbReference type="EMBL" id="MH396020">
    <property type="protein sequence ID" value="AXI97761.1"/>
    <property type="molecule type" value="Genomic_DNA"/>
</dbReference>
<keyword evidence="5 7" id="KW-0472">Membrane</keyword>
<sequence>MPQLDRIIVFSQIFWLFLIFSLFYIVLVHYFLPKFLKSLKLRKQIIDNNTQETLNKTNYILSKQILLKKVLLKNLGIVLNLLAMQSTQLIEEKKSFDTLVLDQKISIVILNTIKFCDSKVLNSIFIYSKLFNFKN</sequence>
<evidence type="ECO:0000313" key="9">
    <source>
        <dbReference type="EMBL" id="AXI97761.1"/>
    </source>
</evidence>
<organism evidence="9">
    <name type="scientific">Hydropuntia rangiferina</name>
    <dbReference type="NCBI Taxonomy" id="338881"/>
    <lineage>
        <taxon>Eukaryota</taxon>
        <taxon>Rhodophyta</taxon>
        <taxon>Florideophyceae</taxon>
        <taxon>Rhodymeniophycidae</taxon>
        <taxon>Gracilariales</taxon>
        <taxon>Gracilariaceae</taxon>
        <taxon>Hydropuntia</taxon>
    </lineage>
</organism>
<evidence type="ECO:0000256" key="7">
    <source>
        <dbReference type="SAM" id="Phobius"/>
    </source>
</evidence>
<reference evidence="9" key="1">
    <citation type="submission" date="2018-05" db="EMBL/GenBank/DDBJ databases">
        <title>Organellar genomes of Gracilariaceae.</title>
        <authorList>
            <person name="Iha C."/>
            <person name="Oliveira M.C."/>
        </authorList>
    </citation>
    <scope>NUCLEOTIDE SEQUENCE</scope>
</reference>
<name>A0A345UBC5_9FLOR</name>
<accession>A0A345UBC5</accession>
<dbReference type="AlphaFoldDB" id="A0A345UBC5"/>
<evidence type="ECO:0000256" key="4">
    <source>
        <dbReference type="ARBA" id="ARBA00023128"/>
    </source>
</evidence>
<geneLocation type="mitochondrion" evidence="9"/>
<feature type="transmembrane region" description="Helical" evidence="7">
    <location>
        <begin position="12"/>
        <end position="32"/>
    </location>
</feature>